<dbReference type="PANTHER" id="PTHR35723">
    <property type="entry name" value="POLYPHOSPHATIDYLINOSITOL PHOSPHATASE"/>
    <property type="match status" value="1"/>
</dbReference>
<proteinExistence type="predicted"/>
<keyword evidence="4" id="KW-1185">Reference proteome</keyword>
<organism evidence="2 4">
    <name type="scientific">Medicago truncatula</name>
    <name type="common">Barrel medic</name>
    <name type="synonym">Medicago tribuloides</name>
    <dbReference type="NCBI Taxonomy" id="3880"/>
    <lineage>
        <taxon>Eukaryota</taxon>
        <taxon>Viridiplantae</taxon>
        <taxon>Streptophyta</taxon>
        <taxon>Embryophyta</taxon>
        <taxon>Tracheophyta</taxon>
        <taxon>Spermatophyta</taxon>
        <taxon>Magnoliopsida</taxon>
        <taxon>eudicotyledons</taxon>
        <taxon>Gunneridae</taxon>
        <taxon>Pentapetalae</taxon>
        <taxon>rosids</taxon>
        <taxon>fabids</taxon>
        <taxon>Fabales</taxon>
        <taxon>Fabaceae</taxon>
        <taxon>Papilionoideae</taxon>
        <taxon>50 kb inversion clade</taxon>
        <taxon>NPAAA clade</taxon>
        <taxon>Hologalegina</taxon>
        <taxon>IRL clade</taxon>
        <taxon>Trifolieae</taxon>
        <taxon>Medicago</taxon>
    </lineage>
</organism>
<accession>A0A072U666</accession>
<evidence type="ECO:0000313" key="2">
    <source>
        <dbReference type="EMBL" id="KEH21325.1"/>
    </source>
</evidence>
<evidence type="ECO:0000313" key="4">
    <source>
        <dbReference type="Proteomes" id="UP000002051"/>
    </source>
</evidence>
<gene>
    <name evidence="2" type="ordered locus">MTR_8g102042</name>
</gene>
<dbReference type="EnsemblPlants" id="KEH21325">
    <property type="protein sequence ID" value="KEH21325"/>
    <property type="gene ID" value="MTR_8g102042"/>
</dbReference>
<sequence length="70" mass="7586">MVEPHKQLNKKFDHPLLGPAAGQGLSNRLQCQGSKALNRTHFSNGGLGVDGSITFVTVFTIYNSSLDKSR</sequence>
<evidence type="ECO:0000313" key="3">
    <source>
        <dbReference type="EnsemblPlants" id="KEH21325"/>
    </source>
</evidence>
<protein>
    <submittedName>
        <fullName evidence="2 3">Uncharacterized protein</fullName>
    </submittedName>
</protein>
<reference evidence="2 4" key="1">
    <citation type="journal article" date="2011" name="Nature">
        <title>The Medicago genome provides insight into the evolution of rhizobial symbioses.</title>
        <authorList>
            <person name="Young N.D."/>
            <person name="Debelle F."/>
            <person name="Oldroyd G.E."/>
            <person name="Geurts R."/>
            <person name="Cannon S.B."/>
            <person name="Udvardi M.K."/>
            <person name="Benedito V.A."/>
            <person name="Mayer K.F."/>
            <person name="Gouzy J."/>
            <person name="Schoof H."/>
            <person name="Van de Peer Y."/>
            <person name="Proost S."/>
            <person name="Cook D.R."/>
            <person name="Meyers B.C."/>
            <person name="Spannagl M."/>
            <person name="Cheung F."/>
            <person name="De Mita S."/>
            <person name="Krishnakumar V."/>
            <person name="Gundlach H."/>
            <person name="Zhou S."/>
            <person name="Mudge J."/>
            <person name="Bharti A.K."/>
            <person name="Murray J.D."/>
            <person name="Naoumkina M.A."/>
            <person name="Rosen B."/>
            <person name="Silverstein K.A."/>
            <person name="Tang H."/>
            <person name="Rombauts S."/>
            <person name="Zhao P.X."/>
            <person name="Zhou P."/>
            <person name="Barbe V."/>
            <person name="Bardou P."/>
            <person name="Bechner M."/>
            <person name="Bellec A."/>
            <person name="Berger A."/>
            <person name="Berges H."/>
            <person name="Bidwell S."/>
            <person name="Bisseling T."/>
            <person name="Choisne N."/>
            <person name="Couloux A."/>
            <person name="Denny R."/>
            <person name="Deshpande S."/>
            <person name="Dai X."/>
            <person name="Doyle J.J."/>
            <person name="Dudez A.M."/>
            <person name="Farmer A.D."/>
            <person name="Fouteau S."/>
            <person name="Franken C."/>
            <person name="Gibelin C."/>
            <person name="Gish J."/>
            <person name="Goldstein S."/>
            <person name="Gonzalez A.J."/>
            <person name="Green P.J."/>
            <person name="Hallab A."/>
            <person name="Hartog M."/>
            <person name="Hua A."/>
            <person name="Humphray S.J."/>
            <person name="Jeong D.H."/>
            <person name="Jing Y."/>
            <person name="Jocker A."/>
            <person name="Kenton S.M."/>
            <person name="Kim D.J."/>
            <person name="Klee K."/>
            <person name="Lai H."/>
            <person name="Lang C."/>
            <person name="Lin S."/>
            <person name="Macmil S.L."/>
            <person name="Magdelenat G."/>
            <person name="Matthews L."/>
            <person name="McCorrison J."/>
            <person name="Monaghan E.L."/>
            <person name="Mun J.H."/>
            <person name="Najar F.Z."/>
            <person name="Nicholson C."/>
            <person name="Noirot C."/>
            <person name="O'Bleness M."/>
            <person name="Paule C.R."/>
            <person name="Poulain J."/>
            <person name="Prion F."/>
            <person name="Qin B."/>
            <person name="Qu C."/>
            <person name="Retzel E.F."/>
            <person name="Riddle C."/>
            <person name="Sallet E."/>
            <person name="Samain S."/>
            <person name="Samson N."/>
            <person name="Sanders I."/>
            <person name="Saurat O."/>
            <person name="Scarpelli C."/>
            <person name="Schiex T."/>
            <person name="Segurens B."/>
            <person name="Severin A.J."/>
            <person name="Sherrier D.J."/>
            <person name="Shi R."/>
            <person name="Sims S."/>
            <person name="Singer S.R."/>
            <person name="Sinharoy S."/>
            <person name="Sterck L."/>
            <person name="Viollet A."/>
            <person name="Wang B.B."/>
            <person name="Wang K."/>
            <person name="Wang M."/>
            <person name="Wang X."/>
            <person name="Warfsmann J."/>
            <person name="Weissenbach J."/>
            <person name="White D.D."/>
            <person name="White J.D."/>
            <person name="Wiley G.B."/>
            <person name="Wincker P."/>
            <person name="Xing Y."/>
            <person name="Yang L."/>
            <person name="Yao Z."/>
            <person name="Ying F."/>
            <person name="Zhai J."/>
            <person name="Zhou L."/>
            <person name="Zuber A."/>
            <person name="Denarie J."/>
            <person name="Dixon R.A."/>
            <person name="May G.D."/>
            <person name="Schwartz D.C."/>
            <person name="Rogers J."/>
            <person name="Quetier F."/>
            <person name="Town C.D."/>
            <person name="Roe B.A."/>
        </authorList>
    </citation>
    <scope>NUCLEOTIDE SEQUENCE [LARGE SCALE GENOMIC DNA]</scope>
    <source>
        <strain evidence="2">A17</strain>
        <strain evidence="3 4">cv. Jemalong A17</strain>
    </source>
</reference>
<dbReference type="HOGENOM" id="CLU_2761697_0_0_1"/>
<reference evidence="2 4" key="2">
    <citation type="journal article" date="2014" name="BMC Genomics">
        <title>An improved genome release (version Mt4.0) for the model legume Medicago truncatula.</title>
        <authorList>
            <person name="Tang H."/>
            <person name="Krishnakumar V."/>
            <person name="Bidwell S."/>
            <person name="Rosen B."/>
            <person name="Chan A."/>
            <person name="Zhou S."/>
            <person name="Gentzbittel L."/>
            <person name="Childs K.L."/>
            <person name="Yandell M."/>
            <person name="Gundlach H."/>
            <person name="Mayer K.F."/>
            <person name="Schwartz D.C."/>
            <person name="Town C.D."/>
        </authorList>
    </citation>
    <scope>GENOME REANNOTATION</scope>
    <source>
        <strain evidence="2">A17</strain>
        <strain evidence="3 4">cv. Jemalong A17</strain>
    </source>
</reference>
<dbReference type="Proteomes" id="UP000002051">
    <property type="component" value="Chromosome 8"/>
</dbReference>
<feature type="compositionally biased region" description="Basic and acidic residues" evidence="1">
    <location>
        <begin position="1"/>
        <end position="14"/>
    </location>
</feature>
<feature type="region of interest" description="Disordered" evidence="1">
    <location>
        <begin position="1"/>
        <end position="24"/>
    </location>
</feature>
<reference evidence="3" key="3">
    <citation type="submission" date="2015-04" db="UniProtKB">
        <authorList>
            <consortium name="EnsemblPlants"/>
        </authorList>
    </citation>
    <scope>IDENTIFICATION</scope>
    <source>
        <strain evidence="3">cv. Jemalong A17</strain>
    </source>
</reference>
<name>A0A072U666_MEDTR</name>
<dbReference type="AlphaFoldDB" id="A0A072U666"/>
<dbReference type="EMBL" id="CM001224">
    <property type="protein sequence ID" value="KEH21325.1"/>
    <property type="molecule type" value="Genomic_DNA"/>
</dbReference>
<dbReference type="STRING" id="3880.A0A072U666"/>
<evidence type="ECO:0000256" key="1">
    <source>
        <dbReference type="SAM" id="MobiDB-lite"/>
    </source>
</evidence>